<keyword evidence="1" id="KW-0812">Transmembrane</keyword>
<dbReference type="AlphaFoldDB" id="A0A9P1H1S2"/>
<organism evidence="3 4">
    <name type="scientific">Parascedosporium putredinis</name>
    <dbReference type="NCBI Taxonomy" id="1442378"/>
    <lineage>
        <taxon>Eukaryota</taxon>
        <taxon>Fungi</taxon>
        <taxon>Dikarya</taxon>
        <taxon>Ascomycota</taxon>
        <taxon>Pezizomycotina</taxon>
        <taxon>Sordariomycetes</taxon>
        <taxon>Hypocreomycetidae</taxon>
        <taxon>Microascales</taxon>
        <taxon>Microascaceae</taxon>
        <taxon>Parascedosporium</taxon>
    </lineage>
</organism>
<feature type="transmembrane region" description="Helical" evidence="1">
    <location>
        <begin position="211"/>
        <end position="230"/>
    </location>
</feature>
<dbReference type="OrthoDB" id="5429634at2759"/>
<name>A0A9P1H1S2_9PEZI</name>
<evidence type="ECO:0000256" key="1">
    <source>
        <dbReference type="SAM" id="Phobius"/>
    </source>
</evidence>
<feature type="transmembrane region" description="Helical" evidence="1">
    <location>
        <begin position="460"/>
        <end position="483"/>
    </location>
</feature>
<dbReference type="Pfam" id="PF20163">
    <property type="entry name" value="DUF6536"/>
    <property type="match status" value="1"/>
</dbReference>
<feature type="domain" description="DUF6536" evidence="2">
    <location>
        <begin position="153"/>
        <end position="253"/>
    </location>
</feature>
<comment type="caution">
    <text evidence="3">The sequence shown here is derived from an EMBL/GenBank/DDBJ whole genome shotgun (WGS) entry which is preliminary data.</text>
</comment>
<protein>
    <recommendedName>
        <fullName evidence="2">DUF6536 domain-containing protein</fullName>
    </recommendedName>
</protein>
<evidence type="ECO:0000259" key="2">
    <source>
        <dbReference type="Pfam" id="PF20163"/>
    </source>
</evidence>
<dbReference type="PANTHER" id="PTHR35395">
    <property type="entry name" value="DUF6536 DOMAIN-CONTAINING PROTEIN"/>
    <property type="match status" value="1"/>
</dbReference>
<accession>A0A9P1H1S2</accession>
<reference evidence="3" key="1">
    <citation type="submission" date="2022-11" db="EMBL/GenBank/DDBJ databases">
        <authorList>
            <person name="Scott C."/>
            <person name="Bruce N."/>
        </authorList>
    </citation>
    <scope>NUCLEOTIDE SEQUENCE</scope>
</reference>
<keyword evidence="1" id="KW-0472">Membrane</keyword>
<dbReference type="InterPro" id="IPR046623">
    <property type="entry name" value="DUF6536"/>
</dbReference>
<keyword evidence="1" id="KW-1133">Transmembrane helix</keyword>
<feature type="transmembrane region" description="Helical" evidence="1">
    <location>
        <begin position="584"/>
        <end position="604"/>
    </location>
</feature>
<dbReference type="Proteomes" id="UP000838763">
    <property type="component" value="Unassembled WGS sequence"/>
</dbReference>
<evidence type="ECO:0000313" key="3">
    <source>
        <dbReference type="EMBL" id="CAI4215072.1"/>
    </source>
</evidence>
<dbReference type="EMBL" id="CALLCH030000012">
    <property type="protein sequence ID" value="CAI4215072.1"/>
    <property type="molecule type" value="Genomic_DNA"/>
</dbReference>
<proteinExistence type="predicted"/>
<keyword evidence="4" id="KW-1185">Reference proteome</keyword>
<gene>
    <name evidence="3" type="ORF">PPNO1_LOCUS4791</name>
</gene>
<dbReference type="PANTHER" id="PTHR35395:SF1">
    <property type="entry name" value="DUF6536 DOMAIN-CONTAINING PROTEIN"/>
    <property type="match status" value="1"/>
</dbReference>
<feature type="transmembrane region" description="Helical" evidence="1">
    <location>
        <begin position="374"/>
        <end position="395"/>
    </location>
</feature>
<evidence type="ECO:0000313" key="4">
    <source>
        <dbReference type="Proteomes" id="UP000838763"/>
    </source>
</evidence>
<sequence>MEVIIPPRDHKTITYRYTWDEKGEVQKVERVRESVDYTSNRQTLQWPFQSTTSAGDQSTTSQDYIAHRATWQARPAYSGRSSPSTIDRDIVPDYVVNYLRGETPDRGPESLHARAGPLRPAPTVMVRRAPLQRAGGQDEGQQAQLEQLGGVEVRARPVISLCLIALLAISNYAFQVLSSPTRAEVSAAHDRRRWLDIGIPSFKNLVRISRVRAILAVFILLVAFTLQVLYNSVITVSRVGANASLIFVTEDFLSGAPFSNGTDTNSAQLSRIDLLALQSSADRGLMTNLTASQCVASFTGPFIDDFSTIIVVTSLDDNPSGSLVQTAVAGTRGGRFKEGDLRDGVRLRSSDVLFCLGETTGFDNDFCELRLSGALLGVAALVNLALVIAVAAAALMRKFAPLATLGDAISSFIEAPDATTRNACLLTKSDVRLGRWPLYEAKYWAPREHFWIMTPSMLRWAAFALSWLVPTALTVWALGWNIAGQPGRGLSPLAARRLTKYLSCPPAPPGRHTYYLGHEMSEFAVPDRHRALRRSWGARGIQQASLYLTLPGPGPGPSCCSSPAPHPLSVETVQITALSTSSTALLVLLALLIAILTIPIGLGLRRANPTASYVNGHPAGNPLAMRGGSCSAVISARCHCPENEVDFADPTAERLTWGVIREGEGMEVGRMGFAGESKGPRSVGMISVGRAYA</sequence>